<feature type="region of interest" description="Disordered" evidence="1">
    <location>
        <begin position="29"/>
        <end position="112"/>
    </location>
</feature>
<keyword evidence="3" id="KW-1185">Reference proteome</keyword>
<organism evidence="2 3">
    <name type="scientific">Virgibacillus siamensis</name>
    <dbReference type="NCBI Taxonomy" id="480071"/>
    <lineage>
        <taxon>Bacteria</taxon>
        <taxon>Bacillati</taxon>
        <taxon>Bacillota</taxon>
        <taxon>Bacilli</taxon>
        <taxon>Bacillales</taxon>
        <taxon>Bacillaceae</taxon>
        <taxon>Virgibacillus</taxon>
    </lineage>
</organism>
<accession>A0ABN1G1D0</accession>
<proteinExistence type="predicted"/>
<reference evidence="2 3" key="1">
    <citation type="journal article" date="2019" name="Int. J. Syst. Evol. Microbiol.">
        <title>The Global Catalogue of Microorganisms (GCM) 10K type strain sequencing project: providing services to taxonomists for standard genome sequencing and annotation.</title>
        <authorList>
            <consortium name="The Broad Institute Genomics Platform"/>
            <consortium name="The Broad Institute Genome Sequencing Center for Infectious Disease"/>
            <person name="Wu L."/>
            <person name="Ma J."/>
        </authorList>
    </citation>
    <scope>NUCLEOTIDE SEQUENCE [LARGE SCALE GENOMIC DNA]</scope>
    <source>
        <strain evidence="2 3">JCM 15395</strain>
    </source>
</reference>
<dbReference type="EMBL" id="BAAADS010000012">
    <property type="protein sequence ID" value="GAA0602160.1"/>
    <property type="molecule type" value="Genomic_DNA"/>
</dbReference>
<protein>
    <submittedName>
        <fullName evidence="2">Uncharacterized protein</fullName>
    </submittedName>
</protein>
<evidence type="ECO:0000256" key="1">
    <source>
        <dbReference type="SAM" id="MobiDB-lite"/>
    </source>
</evidence>
<dbReference type="Proteomes" id="UP001500866">
    <property type="component" value="Unassembled WGS sequence"/>
</dbReference>
<sequence length="153" mass="17684">MEQFLPFLILIIFGLVSAFSSKSKEKKAMKSEKKIVDKQNPANNSTEKKTAETSAQQTYDTDFGDKEEHHALHREKERSQTQIEMDKRKYESLMSSQRRTLDKGLSAEQKRFKKRVRSNLNKKGLVNGVIMSEVLGKPRSMKPYNSSISEKRK</sequence>
<dbReference type="RefSeq" id="WP_343812396.1">
    <property type="nucleotide sequence ID" value="NZ_BAAADS010000012.1"/>
</dbReference>
<gene>
    <name evidence="2" type="ORF">GCM10009001_18810</name>
</gene>
<evidence type="ECO:0000313" key="3">
    <source>
        <dbReference type="Proteomes" id="UP001500866"/>
    </source>
</evidence>
<evidence type="ECO:0000313" key="2">
    <source>
        <dbReference type="EMBL" id="GAA0602160.1"/>
    </source>
</evidence>
<feature type="compositionally biased region" description="Basic and acidic residues" evidence="1">
    <location>
        <begin position="63"/>
        <end position="91"/>
    </location>
</feature>
<name>A0ABN1G1D0_9BACI</name>
<comment type="caution">
    <text evidence="2">The sequence shown here is derived from an EMBL/GenBank/DDBJ whole genome shotgun (WGS) entry which is preliminary data.</text>
</comment>